<keyword evidence="4" id="KW-0479">Metal-binding</keyword>
<dbReference type="GO" id="GO:0046872">
    <property type="term" value="F:metal ion binding"/>
    <property type="evidence" value="ECO:0007669"/>
    <property type="project" value="UniProtKB-KW"/>
</dbReference>
<evidence type="ECO:0000256" key="7">
    <source>
        <dbReference type="ARBA" id="ARBA00023136"/>
    </source>
</evidence>
<feature type="transmembrane region" description="Helical" evidence="8">
    <location>
        <begin position="21"/>
        <end position="42"/>
    </location>
</feature>
<evidence type="ECO:0000256" key="4">
    <source>
        <dbReference type="ARBA" id="ARBA00022723"/>
    </source>
</evidence>
<dbReference type="InterPro" id="IPR011138">
    <property type="entry name" value="Cytochrome_b-558"/>
</dbReference>
<accession>A0A644TBB1</accession>
<protein>
    <submittedName>
        <fullName evidence="9">Succinate dehydrogenase cytochrome b558 subunit</fullName>
    </submittedName>
</protein>
<reference evidence="9" key="1">
    <citation type="submission" date="2019-08" db="EMBL/GenBank/DDBJ databases">
        <authorList>
            <person name="Kucharzyk K."/>
            <person name="Murdoch R.W."/>
            <person name="Higgins S."/>
            <person name="Loffler F."/>
        </authorList>
    </citation>
    <scope>NUCLEOTIDE SEQUENCE</scope>
</reference>
<dbReference type="AlphaFoldDB" id="A0A644TBB1"/>
<evidence type="ECO:0000256" key="5">
    <source>
        <dbReference type="ARBA" id="ARBA00022989"/>
    </source>
</evidence>
<keyword evidence="6" id="KW-0408">Iron</keyword>
<evidence type="ECO:0000313" key="9">
    <source>
        <dbReference type="EMBL" id="MPL63482.1"/>
    </source>
</evidence>
<feature type="transmembrane region" description="Helical" evidence="8">
    <location>
        <begin position="143"/>
        <end position="173"/>
    </location>
</feature>
<evidence type="ECO:0000256" key="1">
    <source>
        <dbReference type="ARBA" id="ARBA00004370"/>
    </source>
</evidence>
<dbReference type="Gene3D" id="1.20.1300.10">
    <property type="entry name" value="Fumarate reductase/succinate dehydrogenase, transmembrane subunit"/>
    <property type="match status" value="1"/>
</dbReference>
<evidence type="ECO:0000256" key="2">
    <source>
        <dbReference type="ARBA" id="ARBA00022617"/>
    </source>
</evidence>
<keyword evidence="5 8" id="KW-1133">Transmembrane helix</keyword>
<feature type="transmembrane region" description="Helical" evidence="8">
    <location>
        <begin position="185"/>
        <end position="205"/>
    </location>
</feature>
<evidence type="ECO:0000256" key="8">
    <source>
        <dbReference type="SAM" id="Phobius"/>
    </source>
</evidence>
<comment type="caution">
    <text evidence="9">The sequence shown here is derived from an EMBL/GenBank/DDBJ whole genome shotgun (WGS) entry which is preliminary data.</text>
</comment>
<comment type="subcellular location">
    <subcellularLocation>
        <location evidence="1">Membrane</location>
    </subcellularLocation>
</comment>
<keyword evidence="2" id="KW-0349">Heme</keyword>
<dbReference type="PANTHER" id="PTHR41910">
    <property type="entry name" value="SUCCINATE DEHYDROGENASE 2 MEMBRANE SUBUNIT SDHC"/>
    <property type="match status" value="1"/>
</dbReference>
<feature type="transmembrane region" description="Helical" evidence="8">
    <location>
        <begin position="62"/>
        <end position="83"/>
    </location>
</feature>
<dbReference type="EMBL" id="VSSQ01000021">
    <property type="protein sequence ID" value="MPL63482.1"/>
    <property type="molecule type" value="Genomic_DNA"/>
</dbReference>
<proteinExistence type="predicted"/>
<dbReference type="NCBIfam" id="TIGR02046">
    <property type="entry name" value="sdhC_b558_fam"/>
    <property type="match status" value="1"/>
</dbReference>
<organism evidence="9">
    <name type="scientific">bioreactor metagenome</name>
    <dbReference type="NCBI Taxonomy" id="1076179"/>
    <lineage>
        <taxon>unclassified sequences</taxon>
        <taxon>metagenomes</taxon>
        <taxon>ecological metagenomes</taxon>
    </lineage>
</organism>
<sequence length="206" mass="22882">MNNNLDFYIRRVHSISGLVPIGFFLLEHIFSISTVLAGGGAFDATVAKLAAIPHEIMLPLEIIAIAIPFLFHALYGLYITFNAKNNPGSYGYTRNWQFYLQRMTALYLAVFLIWHVGYLRIMVKGSGLPINYEFMHAYLSNPIVLVLYCIGIVAAIFHFTNGLFTMAITWGITVGPRSQAVVNKMAWGLCVVLAIVGVMATIRFAA</sequence>
<dbReference type="InterPro" id="IPR034804">
    <property type="entry name" value="SQR/QFR_C/D"/>
</dbReference>
<dbReference type="InterPro" id="IPR000701">
    <property type="entry name" value="SuccDH_FuR_B_TM-su"/>
</dbReference>
<name>A0A644TBB1_9ZZZZ</name>
<keyword evidence="3 8" id="KW-0812">Transmembrane</keyword>
<dbReference type="Pfam" id="PF01127">
    <property type="entry name" value="Sdh_cyt"/>
    <property type="match status" value="1"/>
</dbReference>
<feature type="transmembrane region" description="Helical" evidence="8">
    <location>
        <begin position="104"/>
        <end position="123"/>
    </location>
</feature>
<keyword evidence="7 8" id="KW-0472">Membrane</keyword>
<evidence type="ECO:0000256" key="3">
    <source>
        <dbReference type="ARBA" id="ARBA00022692"/>
    </source>
</evidence>
<gene>
    <name evidence="9" type="primary">sdhC_1</name>
    <name evidence="9" type="ORF">SDC9_09118</name>
</gene>
<dbReference type="GO" id="GO:0016020">
    <property type="term" value="C:membrane"/>
    <property type="evidence" value="ECO:0007669"/>
    <property type="project" value="UniProtKB-SubCell"/>
</dbReference>
<evidence type="ECO:0000256" key="6">
    <source>
        <dbReference type="ARBA" id="ARBA00023004"/>
    </source>
</evidence>
<dbReference type="InterPro" id="IPR039023">
    <property type="entry name" value="SdhC_prok"/>
</dbReference>
<dbReference type="PANTHER" id="PTHR41910:SF1">
    <property type="entry name" value="SUCCINATE DEHYDROGENASE HYDROPHOBIC MEMBRANE ANCHOR SUBUNIT"/>
    <property type="match status" value="1"/>
</dbReference>
<dbReference type="SUPFAM" id="SSF81343">
    <property type="entry name" value="Fumarate reductase respiratory complex transmembrane subunits"/>
    <property type="match status" value="1"/>
</dbReference>